<keyword evidence="2" id="KW-0460">Magnesium</keyword>
<evidence type="ECO:0000313" key="5">
    <source>
        <dbReference type="EMBL" id="KAE8678065.1"/>
    </source>
</evidence>
<sequence>MIKVDVDDELLHKLRLIDTIKRLGVGYHFEREIEKVLHNVYEHHYNYDQTLEATSLRFRLLRESGFNALCGESCTFYFANEIQFYIAYVWVIRVNKTILLLDGTETFNKFKDDEGNFSKSLTSDVKGLLELYEAAHLLVHGEDILEESLAFTTTHMECCQFGVSSFSLSLQCSIPTHPQGPAKNLHKQELFKLSRKHTTPVTSLIGMGDVLSLEIFNWASNNLIIIVACCIHGHLADDIVSHKFEQEIGHCASAVECYMREHGVSEEEACIELKKQADNAWKDINYEKIFGETSKVVPMIVLTRVLNLTRACESGIRLEMGIHTFMPPAPAIPAAFATTQGQVAVNKLVPLIGYPGVAMWQFVPPASRDTSQDHVLLSPVA</sequence>
<keyword evidence="5" id="KW-0808">Transferase</keyword>
<dbReference type="Proteomes" id="UP000436088">
    <property type="component" value="Unassembled WGS sequence"/>
</dbReference>
<keyword evidence="1" id="KW-0479">Metal-binding</keyword>
<dbReference type="AlphaFoldDB" id="A0A6A2Y887"/>
<name>A0A6A2Y887_HIBSY</name>
<dbReference type="InterPro" id="IPR008930">
    <property type="entry name" value="Terpenoid_cyclase/PrenylTrfase"/>
</dbReference>
<dbReference type="Gene3D" id="1.50.10.130">
    <property type="entry name" value="Terpene synthase, N-terminal domain"/>
    <property type="match status" value="1"/>
</dbReference>
<gene>
    <name evidence="5" type="ORF">F3Y22_tig00111445pilonHSYRG00068</name>
</gene>
<dbReference type="PANTHER" id="PTHR31225">
    <property type="entry name" value="OS04G0344100 PROTEIN-RELATED"/>
    <property type="match status" value="1"/>
</dbReference>
<protein>
    <submittedName>
        <fullName evidence="5">S-locus lectin protein kinase family protein isoform 1</fullName>
    </submittedName>
</protein>
<proteinExistence type="predicted"/>
<dbReference type="Pfam" id="PF03936">
    <property type="entry name" value="Terpene_synth_C"/>
    <property type="match status" value="1"/>
</dbReference>
<dbReference type="InterPro" id="IPR036965">
    <property type="entry name" value="Terpene_synth_N_sf"/>
</dbReference>
<feature type="domain" description="Terpene synthase N-terminal" evidence="3">
    <location>
        <begin position="105"/>
        <end position="160"/>
    </location>
</feature>
<accession>A0A6A2Y887</accession>
<dbReference type="SUPFAM" id="SSF48239">
    <property type="entry name" value="Terpenoid cyclases/Protein prenyltransferases"/>
    <property type="match status" value="2"/>
</dbReference>
<dbReference type="PANTHER" id="PTHR31225:SF240">
    <property type="entry name" value="(+)-DELTA-CADINENE SYNTHASE"/>
    <property type="match status" value="1"/>
</dbReference>
<evidence type="ECO:0000259" key="4">
    <source>
        <dbReference type="Pfam" id="PF03936"/>
    </source>
</evidence>
<keyword evidence="5" id="KW-0418">Kinase</keyword>
<reference evidence="5" key="1">
    <citation type="submission" date="2019-09" db="EMBL/GenBank/DDBJ databases">
        <title>Draft genome information of white flower Hibiscus syriacus.</title>
        <authorList>
            <person name="Kim Y.-M."/>
        </authorList>
    </citation>
    <scope>NUCLEOTIDE SEQUENCE [LARGE SCALE GENOMIC DNA]</scope>
    <source>
        <strain evidence="5">YM2019G1</strain>
    </source>
</reference>
<dbReference type="GO" id="GO:0030246">
    <property type="term" value="F:carbohydrate binding"/>
    <property type="evidence" value="ECO:0007669"/>
    <property type="project" value="UniProtKB-KW"/>
</dbReference>
<feature type="domain" description="Terpene synthase N-terminal" evidence="3">
    <location>
        <begin position="7"/>
        <end position="70"/>
    </location>
</feature>
<dbReference type="GO" id="GO:0010333">
    <property type="term" value="F:terpene synthase activity"/>
    <property type="evidence" value="ECO:0007669"/>
    <property type="project" value="InterPro"/>
</dbReference>
<organism evidence="5 6">
    <name type="scientific">Hibiscus syriacus</name>
    <name type="common">Rose of Sharon</name>
    <dbReference type="NCBI Taxonomy" id="106335"/>
    <lineage>
        <taxon>Eukaryota</taxon>
        <taxon>Viridiplantae</taxon>
        <taxon>Streptophyta</taxon>
        <taxon>Embryophyta</taxon>
        <taxon>Tracheophyta</taxon>
        <taxon>Spermatophyta</taxon>
        <taxon>Magnoliopsida</taxon>
        <taxon>eudicotyledons</taxon>
        <taxon>Gunneridae</taxon>
        <taxon>Pentapetalae</taxon>
        <taxon>rosids</taxon>
        <taxon>malvids</taxon>
        <taxon>Malvales</taxon>
        <taxon>Malvaceae</taxon>
        <taxon>Malvoideae</taxon>
        <taxon>Hibiscus</taxon>
    </lineage>
</organism>
<dbReference type="InterPro" id="IPR008949">
    <property type="entry name" value="Isoprenoid_synthase_dom_sf"/>
</dbReference>
<evidence type="ECO:0000256" key="1">
    <source>
        <dbReference type="ARBA" id="ARBA00022723"/>
    </source>
</evidence>
<dbReference type="SUPFAM" id="SSF48576">
    <property type="entry name" value="Terpenoid synthases"/>
    <property type="match status" value="1"/>
</dbReference>
<dbReference type="Pfam" id="PF01397">
    <property type="entry name" value="Terpene_synth"/>
    <property type="match status" value="2"/>
</dbReference>
<evidence type="ECO:0000256" key="2">
    <source>
        <dbReference type="ARBA" id="ARBA00022842"/>
    </source>
</evidence>
<evidence type="ECO:0000313" key="6">
    <source>
        <dbReference type="Proteomes" id="UP000436088"/>
    </source>
</evidence>
<dbReference type="GO" id="GO:0016301">
    <property type="term" value="F:kinase activity"/>
    <property type="evidence" value="ECO:0007669"/>
    <property type="project" value="UniProtKB-KW"/>
</dbReference>
<comment type="caution">
    <text evidence="5">The sequence shown here is derived from an EMBL/GenBank/DDBJ whole genome shotgun (WGS) entry which is preliminary data.</text>
</comment>
<dbReference type="InterPro" id="IPR050148">
    <property type="entry name" value="Terpene_synthase-like"/>
</dbReference>
<keyword evidence="6" id="KW-1185">Reference proteome</keyword>
<dbReference type="Gene3D" id="1.10.600.10">
    <property type="entry name" value="Farnesyl Diphosphate Synthase"/>
    <property type="match status" value="1"/>
</dbReference>
<dbReference type="InterPro" id="IPR005630">
    <property type="entry name" value="Terpene_synthase_metal-bd"/>
</dbReference>
<evidence type="ECO:0000259" key="3">
    <source>
        <dbReference type="Pfam" id="PF01397"/>
    </source>
</evidence>
<dbReference type="InterPro" id="IPR001906">
    <property type="entry name" value="Terpene_synth_N"/>
</dbReference>
<dbReference type="EMBL" id="VEPZ02001345">
    <property type="protein sequence ID" value="KAE8678065.1"/>
    <property type="molecule type" value="Genomic_DNA"/>
</dbReference>
<dbReference type="GO" id="GO:0000287">
    <property type="term" value="F:magnesium ion binding"/>
    <property type="evidence" value="ECO:0007669"/>
    <property type="project" value="InterPro"/>
</dbReference>
<feature type="domain" description="Terpene synthase metal-binding" evidence="4">
    <location>
        <begin position="197"/>
        <end position="283"/>
    </location>
</feature>
<dbReference type="GO" id="GO:0016114">
    <property type="term" value="P:terpenoid biosynthetic process"/>
    <property type="evidence" value="ECO:0007669"/>
    <property type="project" value="InterPro"/>
</dbReference>